<evidence type="ECO:0000256" key="3">
    <source>
        <dbReference type="ARBA" id="ARBA00022723"/>
    </source>
</evidence>
<evidence type="ECO:0008006" key="8">
    <source>
        <dbReference type="Google" id="ProtNLM"/>
    </source>
</evidence>
<dbReference type="InterPro" id="IPR004294">
    <property type="entry name" value="Carotenoid_Oase"/>
</dbReference>
<keyword evidence="4" id="KW-0223">Dioxygenase</keyword>
<keyword evidence="5" id="KW-0408">Iron</keyword>
<keyword evidence="3" id="KW-0479">Metal-binding</keyword>
<protein>
    <recommendedName>
        <fullName evidence="8">Carotenoid cleavage dioxygenase</fullName>
    </recommendedName>
</protein>
<reference evidence="6 7" key="1">
    <citation type="journal article" date="2021" name="Comput. Struct. Biotechnol. J.">
        <title>De novo genome assembly of the potent medicinal plant Rehmannia glutinosa using nanopore technology.</title>
        <authorList>
            <person name="Ma L."/>
            <person name="Dong C."/>
            <person name="Song C."/>
            <person name="Wang X."/>
            <person name="Zheng X."/>
            <person name="Niu Y."/>
            <person name="Chen S."/>
            <person name="Feng W."/>
        </authorList>
    </citation>
    <scope>NUCLEOTIDE SEQUENCE [LARGE SCALE GENOMIC DNA]</scope>
    <source>
        <strain evidence="6">DH-2019</strain>
    </source>
</reference>
<sequence>MDTLSSSFLEKHCITSPPLLHLQFKTPTVRINLNSKPKISSSMGTTVHTSKEQKITGKKKQSLLTNFFKSLDDFVCKFIDPPHRPSVDPKIVLSGNFAPVDELPPTACEVEEGAIPPCLDGAYIRNGPNPQFTPRGPHHLFDGDGMLHSIKISNGKATFCSRFVKTYKYTVERDIGFPIIINFFSAYTSLLATMARYTVAVGRVISGQYDFRRGTGNANTSVAHFGGKLFALCESDLPYAFYQTPRGDIITLGRHEDYGAPLESMTAHPKVDYETGEAFAYRHNIKRPYLTYFRINPDGIKQPEVKIFSKKQASLVHDFAITKNYAIFPDSQIVIRPAEVMKGNQPALVDPTKVPKLGIIPRYAEDEKEMWWVEVPGLNFVHAVNAWEEDGGDTIVMVAANVLAVEHFMERLDMTHSLIERIEINVKTKIVTRRPMAARCLDFPVINPAYVGKKTRYMYAAILSAGPKVAGVAKLDLSLSTVESGDCTVASRLYGPGCYGGEPCFVPREPDNPTAEEDDGYIVNYIFNEITQESKFIVMDTKSPNLEIVAIVKLPQRVPYGFHGMFVRECDLQKLY</sequence>
<evidence type="ECO:0000313" key="6">
    <source>
        <dbReference type="EMBL" id="KAK6116915.1"/>
    </source>
</evidence>
<accession>A0ABR0U334</accession>
<comment type="cofactor">
    <cofactor evidence="1">
        <name>Fe(2+)</name>
        <dbReference type="ChEBI" id="CHEBI:29033"/>
    </cofactor>
</comment>
<gene>
    <name evidence="6" type="ORF">DH2020_049290</name>
</gene>
<dbReference type="Proteomes" id="UP001318860">
    <property type="component" value="Unassembled WGS sequence"/>
</dbReference>
<dbReference type="PANTHER" id="PTHR10543">
    <property type="entry name" value="BETA-CAROTENE DIOXYGENASE"/>
    <property type="match status" value="1"/>
</dbReference>
<evidence type="ECO:0000256" key="2">
    <source>
        <dbReference type="ARBA" id="ARBA00006787"/>
    </source>
</evidence>
<dbReference type="Pfam" id="PF03055">
    <property type="entry name" value="RPE65"/>
    <property type="match status" value="1"/>
</dbReference>
<proteinExistence type="inferred from homology"/>
<evidence type="ECO:0000256" key="4">
    <source>
        <dbReference type="ARBA" id="ARBA00022964"/>
    </source>
</evidence>
<organism evidence="6 7">
    <name type="scientific">Rehmannia glutinosa</name>
    <name type="common">Chinese foxglove</name>
    <dbReference type="NCBI Taxonomy" id="99300"/>
    <lineage>
        <taxon>Eukaryota</taxon>
        <taxon>Viridiplantae</taxon>
        <taxon>Streptophyta</taxon>
        <taxon>Embryophyta</taxon>
        <taxon>Tracheophyta</taxon>
        <taxon>Spermatophyta</taxon>
        <taxon>Magnoliopsida</taxon>
        <taxon>eudicotyledons</taxon>
        <taxon>Gunneridae</taxon>
        <taxon>Pentapetalae</taxon>
        <taxon>asterids</taxon>
        <taxon>lamiids</taxon>
        <taxon>Lamiales</taxon>
        <taxon>Orobanchaceae</taxon>
        <taxon>Rehmannieae</taxon>
        <taxon>Rehmannia</taxon>
    </lineage>
</organism>
<comment type="similarity">
    <text evidence="2">Belongs to the carotenoid oxygenase family.</text>
</comment>
<name>A0ABR0U334_REHGL</name>
<evidence type="ECO:0000313" key="7">
    <source>
        <dbReference type="Proteomes" id="UP001318860"/>
    </source>
</evidence>
<dbReference type="PANTHER" id="PTHR10543:SF46">
    <property type="entry name" value="CAROTENOID CLEAVAGE DIOXYGENASE 4, CHLOROPLASTIC-RELATED"/>
    <property type="match status" value="1"/>
</dbReference>
<evidence type="ECO:0000256" key="1">
    <source>
        <dbReference type="ARBA" id="ARBA00001954"/>
    </source>
</evidence>
<keyword evidence="4" id="KW-0560">Oxidoreductase</keyword>
<evidence type="ECO:0000256" key="5">
    <source>
        <dbReference type="ARBA" id="ARBA00023004"/>
    </source>
</evidence>
<keyword evidence="7" id="KW-1185">Reference proteome</keyword>
<dbReference type="EMBL" id="JABTTQ020003477">
    <property type="protein sequence ID" value="KAK6116915.1"/>
    <property type="molecule type" value="Genomic_DNA"/>
</dbReference>
<comment type="caution">
    <text evidence="6">The sequence shown here is derived from an EMBL/GenBank/DDBJ whole genome shotgun (WGS) entry which is preliminary data.</text>
</comment>